<dbReference type="OMA" id="FRMIRIG"/>
<keyword evidence="2" id="KW-1185">Reference proteome</keyword>
<dbReference type="PANTHER" id="PTHR11122">
    <property type="entry name" value="APOSPORY-ASSOCIATED PROTEIN C-RELATED"/>
    <property type="match status" value="1"/>
</dbReference>
<dbReference type="GO" id="GO:0005975">
    <property type="term" value="P:carbohydrate metabolic process"/>
    <property type="evidence" value="ECO:0007669"/>
    <property type="project" value="InterPro"/>
</dbReference>
<evidence type="ECO:0000313" key="1">
    <source>
        <dbReference type="EnsemblPlants" id="Kaladp0094s0098.1.v1.1"/>
    </source>
</evidence>
<dbReference type="InterPro" id="IPR014718">
    <property type="entry name" value="GH-type_carb-bd"/>
</dbReference>
<organism evidence="1 2">
    <name type="scientific">Kalanchoe fedtschenkoi</name>
    <name type="common">Lavender scallops</name>
    <name type="synonym">South American air plant</name>
    <dbReference type="NCBI Taxonomy" id="63787"/>
    <lineage>
        <taxon>Eukaryota</taxon>
        <taxon>Viridiplantae</taxon>
        <taxon>Streptophyta</taxon>
        <taxon>Embryophyta</taxon>
        <taxon>Tracheophyta</taxon>
        <taxon>Spermatophyta</taxon>
        <taxon>Magnoliopsida</taxon>
        <taxon>eudicotyledons</taxon>
        <taxon>Gunneridae</taxon>
        <taxon>Pentapetalae</taxon>
        <taxon>Saxifragales</taxon>
        <taxon>Crassulaceae</taxon>
        <taxon>Kalanchoe</taxon>
    </lineage>
</organism>
<evidence type="ECO:0008006" key="3">
    <source>
        <dbReference type="Google" id="ProtNLM"/>
    </source>
</evidence>
<dbReference type="GO" id="GO:0047938">
    <property type="term" value="F:glucose-6-phosphate 1-epimerase activity"/>
    <property type="evidence" value="ECO:0007669"/>
    <property type="project" value="TreeGrafter"/>
</dbReference>
<evidence type="ECO:0000313" key="2">
    <source>
        <dbReference type="Proteomes" id="UP000594263"/>
    </source>
</evidence>
<dbReference type="PANTHER" id="PTHR11122:SF18">
    <property type="entry name" value="PHOTOSYNTHETIC NDH SUBUNIT OF SUBCOMPLEX B 2, CHLOROPLASTIC"/>
    <property type="match status" value="1"/>
</dbReference>
<dbReference type="Gramene" id="Kaladp0094s0098.1.v1.1">
    <property type="protein sequence ID" value="Kaladp0094s0098.1.v1.1"/>
    <property type="gene ID" value="Kaladp0094s0098.v1.1"/>
</dbReference>
<dbReference type="GO" id="GO:0005737">
    <property type="term" value="C:cytoplasm"/>
    <property type="evidence" value="ECO:0007669"/>
    <property type="project" value="TreeGrafter"/>
</dbReference>
<dbReference type="Proteomes" id="UP000594263">
    <property type="component" value="Unplaced"/>
</dbReference>
<dbReference type="AlphaFoldDB" id="A0A7N0UYB8"/>
<dbReference type="SUPFAM" id="SSF74650">
    <property type="entry name" value="Galactose mutarotase-like"/>
    <property type="match status" value="1"/>
</dbReference>
<reference evidence="1" key="1">
    <citation type="submission" date="2021-01" db="UniProtKB">
        <authorList>
            <consortium name="EnsemblPlants"/>
        </authorList>
    </citation>
    <scope>IDENTIFICATION</scope>
</reference>
<sequence length="355" mass="38955">MASVFSFNLPKPTSSFIIRSSSTATASPAISTPESLQDQFGRKGIKFTESNGIPFAELTVRNGSSLKLHIPNAHVTSYKPKLYWKDDGCEEVLYTLPPLPGSASESRGGVGLTVNEDMGSNKSTPLTTSEWVVKDVDSDAIDALQVELSCKSGSLDINYVVSLYPLSMATAVKVQNNGRKPVNLTSAILTHFISKKRMGAAIQGLQGCSYCSQPPLSSPFELLSPFEAAKTESSGWFFGPEPEKKIGEWTTQDVPFTILGHKLSRVYTAPPAERSKPFHRTPPSKYEYIDQGRELFFRIIRMGYDDIYLSSPGSYSDKFGKDYFICTGPASMLIPVVVNPGEEWRGAQVIEHDNL</sequence>
<name>A0A7N0UYB8_KALFE</name>
<dbReference type="GO" id="GO:0030246">
    <property type="term" value="F:carbohydrate binding"/>
    <property type="evidence" value="ECO:0007669"/>
    <property type="project" value="InterPro"/>
</dbReference>
<dbReference type="InterPro" id="IPR011013">
    <property type="entry name" value="Gal_mutarotase_sf_dom"/>
</dbReference>
<accession>A0A7N0UYB8</accession>
<dbReference type="Gene3D" id="2.70.98.10">
    <property type="match status" value="1"/>
</dbReference>
<proteinExistence type="predicted"/>
<protein>
    <recommendedName>
        <fullName evidence="3">Photosynthetic NDH subcomplex B 2</fullName>
    </recommendedName>
</protein>
<dbReference type="EnsemblPlants" id="Kaladp0094s0098.1.v1.1">
    <property type="protein sequence ID" value="Kaladp0094s0098.1.v1.1"/>
    <property type="gene ID" value="Kaladp0094s0098.v1.1"/>
</dbReference>